<dbReference type="GO" id="GO:0046872">
    <property type="term" value="F:metal ion binding"/>
    <property type="evidence" value="ECO:0007669"/>
    <property type="project" value="UniProtKB-KW"/>
</dbReference>
<dbReference type="Proteomes" id="UP001362899">
    <property type="component" value="Unassembled WGS sequence"/>
</dbReference>
<dbReference type="PANTHER" id="PTHR46081:SF8">
    <property type="entry name" value="PEPTIDE METHIONINE SULFOXIDE REDUCTASE 2"/>
    <property type="match status" value="1"/>
</dbReference>
<comment type="caution">
    <text evidence="7">The sequence shown here is derived from an EMBL/GenBank/DDBJ whole genome shotgun (WGS) entry which is preliminary data.</text>
</comment>
<dbReference type="Gene3D" id="2.170.150.20">
    <property type="entry name" value="Peptide methionine sulfoxide reductase"/>
    <property type="match status" value="1"/>
</dbReference>
<keyword evidence="8" id="KW-1185">Reference proteome</keyword>
<keyword evidence="3 5" id="KW-0862">Zinc</keyword>
<comment type="catalytic activity">
    <reaction evidence="5">
        <text>L-methionyl-[protein] + [thioredoxin]-disulfide + H2O = L-methionyl-(R)-S-oxide-[protein] + [thioredoxin]-dithiol</text>
        <dbReference type="Rhea" id="RHEA:24164"/>
        <dbReference type="Rhea" id="RHEA-COMP:10698"/>
        <dbReference type="Rhea" id="RHEA-COMP:10700"/>
        <dbReference type="Rhea" id="RHEA-COMP:12313"/>
        <dbReference type="Rhea" id="RHEA-COMP:12314"/>
        <dbReference type="ChEBI" id="CHEBI:15377"/>
        <dbReference type="ChEBI" id="CHEBI:16044"/>
        <dbReference type="ChEBI" id="CHEBI:29950"/>
        <dbReference type="ChEBI" id="CHEBI:45764"/>
        <dbReference type="ChEBI" id="CHEBI:50058"/>
        <dbReference type="EC" id="1.8.4.12"/>
    </reaction>
</comment>
<organism evidence="7 8">
    <name type="scientific">Starmerella bacillaris</name>
    <name type="common">Yeast</name>
    <name type="synonym">Candida zemplinina</name>
    <dbReference type="NCBI Taxonomy" id="1247836"/>
    <lineage>
        <taxon>Eukaryota</taxon>
        <taxon>Fungi</taxon>
        <taxon>Dikarya</taxon>
        <taxon>Ascomycota</taxon>
        <taxon>Saccharomycotina</taxon>
        <taxon>Dipodascomycetes</taxon>
        <taxon>Dipodascales</taxon>
        <taxon>Trichomonascaceae</taxon>
        <taxon>Starmerella</taxon>
    </lineage>
</organism>
<dbReference type="EC" id="1.8.4.12" evidence="5"/>
<dbReference type="EMBL" id="BTGC01000003">
    <property type="protein sequence ID" value="GMM49930.1"/>
    <property type="molecule type" value="Genomic_DNA"/>
</dbReference>
<feature type="domain" description="MsrB" evidence="6">
    <location>
        <begin position="10"/>
        <end position="133"/>
    </location>
</feature>
<evidence type="ECO:0000256" key="4">
    <source>
        <dbReference type="ARBA" id="ARBA00023002"/>
    </source>
</evidence>
<comment type="similarity">
    <text evidence="1 5">Belongs to the MsrB Met sulfoxide reductase family.</text>
</comment>
<evidence type="ECO:0000256" key="2">
    <source>
        <dbReference type="ARBA" id="ARBA00022723"/>
    </source>
</evidence>
<gene>
    <name evidence="7" type="ORF">DASB73_008880</name>
</gene>
<sequence>MSGSKVVKTAAEWKAILDPAQFAVLRNKATEKPNTGKYNHFSKPGVYECVGCGNPLYTSSSKFDSGCGWPAFYQAIPGAINLHKDSTLGMERTEMTCAKCDGHLGHVFYNEGFKNPTNERHCVNSISLKFNSE</sequence>
<dbReference type="PANTHER" id="PTHR46081">
    <property type="entry name" value="PEPTIDE METHIONINE SULFOXIDE REDUCTASE 2"/>
    <property type="match status" value="1"/>
</dbReference>
<dbReference type="AlphaFoldDB" id="A0AAV5REF5"/>
<dbReference type="GO" id="GO:0030091">
    <property type="term" value="P:protein repair"/>
    <property type="evidence" value="ECO:0007669"/>
    <property type="project" value="InterPro"/>
</dbReference>
<dbReference type="SUPFAM" id="SSF51316">
    <property type="entry name" value="Mss4-like"/>
    <property type="match status" value="1"/>
</dbReference>
<reference evidence="7 8" key="1">
    <citation type="journal article" date="2023" name="Elife">
        <title>Identification of key yeast species and microbe-microbe interactions impacting larval growth of Drosophila in the wild.</title>
        <authorList>
            <person name="Mure A."/>
            <person name="Sugiura Y."/>
            <person name="Maeda R."/>
            <person name="Honda K."/>
            <person name="Sakurai N."/>
            <person name="Takahashi Y."/>
            <person name="Watada M."/>
            <person name="Katoh T."/>
            <person name="Gotoh A."/>
            <person name="Gotoh Y."/>
            <person name="Taniguchi I."/>
            <person name="Nakamura K."/>
            <person name="Hayashi T."/>
            <person name="Katayama T."/>
            <person name="Uemura T."/>
            <person name="Hattori Y."/>
        </authorList>
    </citation>
    <scope>NUCLEOTIDE SEQUENCE [LARGE SCALE GENOMIC DNA]</scope>
    <source>
        <strain evidence="7 8">SB-73</strain>
    </source>
</reference>
<dbReference type="GO" id="GO:0033743">
    <property type="term" value="F:peptide-methionine (R)-S-oxide reductase activity"/>
    <property type="evidence" value="ECO:0007669"/>
    <property type="project" value="UniProtKB-EC"/>
</dbReference>
<dbReference type="InterPro" id="IPR011057">
    <property type="entry name" value="Mss4-like_sf"/>
</dbReference>
<proteinExistence type="inferred from homology"/>
<keyword evidence="2 5" id="KW-0479">Metal-binding</keyword>
<accession>A0AAV5REF5</accession>
<dbReference type="Pfam" id="PF01641">
    <property type="entry name" value="SelR"/>
    <property type="match status" value="1"/>
</dbReference>
<evidence type="ECO:0000256" key="5">
    <source>
        <dbReference type="RuleBase" id="RU365044"/>
    </source>
</evidence>
<evidence type="ECO:0000256" key="3">
    <source>
        <dbReference type="ARBA" id="ARBA00022833"/>
    </source>
</evidence>
<name>A0AAV5REF5_STABA</name>
<protein>
    <recommendedName>
        <fullName evidence="5">Peptide-methionine (R)-S-oxide reductase</fullName>
        <ecNumber evidence="5">1.8.4.12</ecNumber>
    </recommendedName>
</protein>
<dbReference type="GO" id="GO:0006979">
    <property type="term" value="P:response to oxidative stress"/>
    <property type="evidence" value="ECO:0007669"/>
    <property type="project" value="InterPro"/>
</dbReference>
<evidence type="ECO:0000313" key="8">
    <source>
        <dbReference type="Proteomes" id="UP001362899"/>
    </source>
</evidence>
<dbReference type="PROSITE" id="PS51790">
    <property type="entry name" value="MSRB"/>
    <property type="match status" value="1"/>
</dbReference>
<comment type="cofactor">
    <cofactor evidence="5">
        <name>Zn(2+)</name>
        <dbReference type="ChEBI" id="CHEBI:29105"/>
    </cofactor>
    <text evidence="5">Binds 1 zinc ion per subunit.</text>
</comment>
<keyword evidence="4 5" id="KW-0560">Oxidoreductase</keyword>
<evidence type="ECO:0000313" key="7">
    <source>
        <dbReference type="EMBL" id="GMM49930.1"/>
    </source>
</evidence>
<evidence type="ECO:0000259" key="6">
    <source>
        <dbReference type="PROSITE" id="PS51790"/>
    </source>
</evidence>
<dbReference type="InterPro" id="IPR002579">
    <property type="entry name" value="Met_Sox_Rdtase_MsrB_dom"/>
</dbReference>
<dbReference type="NCBIfam" id="TIGR00357">
    <property type="entry name" value="peptide-methionine (R)-S-oxide reductase MsrB"/>
    <property type="match status" value="1"/>
</dbReference>
<dbReference type="InterPro" id="IPR028427">
    <property type="entry name" value="Met_Sox_Rdtase_MsrB"/>
</dbReference>
<evidence type="ECO:0000256" key="1">
    <source>
        <dbReference type="ARBA" id="ARBA00007174"/>
    </source>
</evidence>